<keyword evidence="4" id="KW-0862">Zinc</keyword>
<evidence type="ECO:0000256" key="3">
    <source>
        <dbReference type="ARBA" id="ARBA00022771"/>
    </source>
</evidence>
<organism evidence="7 8">
    <name type="scientific">Aureococcus anophagefferens</name>
    <name type="common">Harmful bloom alga</name>
    <dbReference type="NCBI Taxonomy" id="44056"/>
    <lineage>
        <taxon>Eukaryota</taxon>
        <taxon>Sar</taxon>
        <taxon>Stramenopiles</taxon>
        <taxon>Ochrophyta</taxon>
        <taxon>Pelagophyceae</taxon>
        <taxon>Pelagomonadales</taxon>
        <taxon>Pelagomonadaceae</taxon>
        <taxon>Aureococcus</taxon>
    </lineage>
</organism>
<dbReference type="SUPFAM" id="SSF48452">
    <property type="entry name" value="TPR-like"/>
    <property type="match status" value="1"/>
</dbReference>
<accession>A0ABR1GD44</accession>
<sequence length="400" mass="42813">MDILTVDDDDDDAARKRVKLDAAPPSCFHCGAAPATNRCSRCKAVHFCSRACQQSAWPQHRRTCAPPKRSWADGAALWARALRESSGPLLEEAVRALRAAPESGDPRTASRRATFLGYCRSDAGDAGGAAAHLERAVALDPSNGDAWRELLLVRERDEGDIVAAKAVVARCPGLWASPEQRPGYLERGLRAQPWWDGAQFPWVAALEAASGEVRAEAAALVDAETWSDVGGQGRGPSGAHDGAVVDGSWREVVLLGAGAVDGAAPATARFVRDRVPDAADLCDSGGGEVILSRLAPRSAIRPHCAPTNLRLTCHLGLAVPPGGGCRIRVGADWRTWAEGRCLLFDDSFEHEVRNDTDRARVVLLLRFFHPDLAPARRGAACRDAIEAKAAAERARWAPPD</sequence>
<keyword evidence="3 5" id="KW-0863">Zinc-finger</keyword>
<dbReference type="InterPro" id="IPR007803">
    <property type="entry name" value="Asp/Arg/Pro-Hydrxlase"/>
</dbReference>
<keyword evidence="8" id="KW-1185">Reference proteome</keyword>
<dbReference type="Gene3D" id="2.60.120.330">
    <property type="entry name" value="B-lactam Antibiotic, Isopenicillin N Synthase, Chain"/>
    <property type="match status" value="1"/>
</dbReference>
<dbReference type="Pfam" id="PF01753">
    <property type="entry name" value="zf-MYND"/>
    <property type="match status" value="1"/>
</dbReference>
<evidence type="ECO:0000313" key="8">
    <source>
        <dbReference type="Proteomes" id="UP001363151"/>
    </source>
</evidence>
<dbReference type="PROSITE" id="PS50865">
    <property type="entry name" value="ZF_MYND_2"/>
    <property type="match status" value="1"/>
</dbReference>
<dbReference type="InterPro" id="IPR027443">
    <property type="entry name" value="IPNS-like_sf"/>
</dbReference>
<evidence type="ECO:0000313" key="7">
    <source>
        <dbReference type="EMBL" id="KAK7253726.1"/>
    </source>
</evidence>
<dbReference type="Proteomes" id="UP001363151">
    <property type="component" value="Unassembled WGS sequence"/>
</dbReference>
<dbReference type="InterPro" id="IPR039038">
    <property type="entry name" value="ASPH"/>
</dbReference>
<feature type="domain" description="MYND-type" evidence="6">
    <location>
        <begin position="27"/>
        <end position="64"/>
    </location>
</feature>
<dbReference type="InterPro" id="IPR002893">
    <property type="entry name" value="Znf_MYND"/>
</dbReference>
<dbReference type="EMBL" id="JBBJCI010000034">
    <property type="protein sequence ID" value="KAK7253726.1"/>
    <property type="molecule type" value="Genomic_DNA"/>
</dbReference>
<evidence type="ECO:0000256" key="1">
    <source>
        <dbReference type="ARBA" id="ARBA00007730"/>
    </source>
</evidence>
<dbReference type="SUPFAM" id="SSF51197">
    <property type="entry name" value="Clavaminate synthase-like"/>
    <property type="match status" value="1"/>
</dbReference>
<dbReference type="Gene3D" id="6.10.140.2220">
    <property type="match status" value="1"/>
</dbReference>
<evidence type="ECO:0000256" key="4">
    <source>
        <dbReference type="ARBA" id="ARBA00022833"/>
    </source>
</evidence>
<dbReference type="SUPFAM" id="SSF144232">
    <property type="entry name" value="HIT/MYND zinc finger-like"/>
    <property type="match status" value="1"/>
</dbReference>
<keyword evidence="2" id="KW-0479">Metal-binding</keyword>
<protein>
    <submittedName>
        <fullName evidence="7">Peptide-aspartate beta-dioxygenase</fullName>
    </submittedName>
</protein>
<proteinExistence type="inferred from homology"/>
<evidence type="ECO:0000259" key="6">
    <source>
        <dbReference type="PROSITE" id="PS50865"/>
    </source>
</evidence>
<dbReference type="PANTHER" id="PTHR12366">
    <property type="entry name" value="ASPARTYL/ASPARAGINYL BETA-HYDROXYLASE"/>
    <property type="match status" value="1"/>
</dbReference>
<comment type="caution">
    <text evidence="7">The sequence shown here is derived from an EMBL/GenBank/DDBJ whole genome shotgun (WGS) entry which is preliminary data.</text>
</comment>
<dbReference type="PROSITE" id="PS01360">
    <property type="entry name" value="ZF_MYND_1"/>
    <property type="match status" value="1"/>
</dbReference>
<dbReference type="Gene3D" id="1.25.40.10">
    <property type="entry name" value="Tetratricopeptide repeat domain"/>
    <property type="match status" value="1"/>
</dbReference>
<dbReference type="InterPro" id="IPR011990">
    <property type="entry name" value="TPR-like_helical_dom_sf"/>
</dbReference>
<name>A0ABR1GD44_AURAN</name>
<gene>
    <name evidence="7" type="ORF">SO694_00002420</name>
</gene>
<reference evidence="7 8" key="1">
    <citation type="submission" date="2024-03" db="EMBL/GenBank/DDBJ databases">
        <title>Aureococcus anophagefferens CCMP1851 and Kratosvirus quantuckense: Draft genome of a second virus-susceptible host strain in the model system.</title>
        <authorList>
            <person name="Chase E."/>
            <person name="Truchon A.R."/>
            <person name="Schepens W."/>
            <person name="Wilhelm S.W."/>
        </authorList>
    </citation>
    <scope>NUCLEOTIDE SEQUENCE [LARGE SCALE GENOMIC DNA]</scope>
    <source>
        <strain evidence="7 8">CCMP1851</strain>
    </source>
</reference>
<evidence type="ECO:0000256" key="2">
    <source>
        <dbReference type="ARBA" id="ARBA00022723"/>
    </source>
</evidence>
<dbReference type="PANTHER" id="PTHR12366:SF29">
    <property type="entry name" value="ASPARTYL BETA-HYDROXYLASE, ISOFORM L"/>
    <property type="match status" value="1"/>
</dbReference>
<comment type="similarity">
    <text evidence="1">Belongs to the aspartyl/asparaginyl beta-hydroxylase family.</text>
</comment>
<dbReference type="Pfam" id="PF05118">
    <property type="entry name" value="Asp_Arg_Hydrox"/>
    <property type="match status" value="1"/>
</dbReference>
<evidence type="ECO:0000256" key="5">
    <source>
        <dbReference type="PROSITE-ProRule" id="PRU00134"/>
    </source>
</evidence>